<evidence type="ECO:0000259" key="4">
    <source>
        <dbReference type="PROSITE" id="PS50026"/>
    </source>
</evidence>
<dbReference type="PANTHER" id="PTHR14949">
    <property type="entry name" value="EGF-LIKE-DOMAIN, MULTIPLE 7, 8"/>
    <property type="match status" value="1"/>
</dbReference>
<dbReference type="GO" id="GO:0005509">
    <property type="term" value="F:calcium ion binding"/>
    <property type="evidence" value="ECO:0007669"/>
    <property type="project" value="InterPro"/>
</dbReference>
<evidence type="ECO:0000256" key="2">
    <source>
        <dbReference type="ARBA" id="ARBA00023157"/>
    </source>
</evidence>
<evidence type="ECO:0000313" key="6">
    <source>
        <dbReference type="Proteomes" id="UP001187531"/>
    </source>
</evidence>
<organism evidence="5 6">
    <name type="scientific">Artemia franciscana</name>
    <name type="common">Brine shrimp</name>
    <name type="synonym">Artemia sanfranciscana</name>
    <dbReference type="NCBI Taxonomy" id="6661"/>
    <lineage>
        <taxon>Eukaryota</taxon>
        <taxon>Metazoa</taxon>
        <taxon>Ecdysozoa</taxon>
        <taxon>Arthropoda</taxon>
        <taxon>Crustacea</taxon>
        <taxon>Branchiopoda</taxon>
        <taxon>Anostraca</taxon>
        <taxon>Artemiidae</taxon>
        <taxon>Artemia</taxon>
    </lineage>
</organism>
<dbReference type="GO" id="GO:0005576">
    <property type="term" value="C:extracellular region"/>
    <property type="evidence" value="ECO:0007669"/>
    <property type="project" value="TreeGrafter"/>
</dbReference>
<dbReference type="Gene3D" id="2.10.25.10">
    <property type="entry name" value="Laminin"/>
    <property type="match status" value="6"/>
</dbReference>
<keyword evidence="6" id="KW-1185">Reference proteome</keyword>
<dbReference type="SMART" id="SM00179">
    <property type="entry name" value="EGF_CA"/>
    <property type="match status" value="2"/>
</dbReference>
<keyword evidence="2 3" id="KW-1015">Disulfide bond</keyword>
<gene>
    <name evidence="5" type="ORF">QYM36_009177</name>
</gene>
<dbReference type="PANTHER" id="PTHR14949:SF56">
    <property type="entry name" value="EGF-LIKE-DOMAIN, MULTIPLE 7"/>
    <property type="match status" value="1"/>
</dbReference>
<dbReference type="GO" id="GO:0009986">
    <property type="term" value="C:cell surface"/>
    <property type="evidence" value="ECO:0007669"/>
    <property type="project" value="TreeGrafter"/>
</dbReference>
<dbReference type="PROSITE" id="PS00022">
    <property type="entry name" value="EGF_1"/>
    <property type="match status" value="2"/>
</dbReference>
<name>A0AA88L9J7_ARTSF</name>
<dbReference type="EMBL" id="JAVRJZ010000014">
    <property type="protein sequence ID" value="KAK2713220.1"/>
    <property type="molecule type" value="Genomic_DNA"/>
</dbReference>
<dbReference type="InterPro" id="IPR050969">
    <property type="entry name" value="Dev_Signal_Modulators"/>
</dbReference>
<comment type="caution">
    <text evidence="5">The sequence shown here is derived from an EMBL/GenBank/DDBJ whole genome shotgun (WGS) entry which is preliminary data.</text>
</comment>
<feature type="disulfide bond" evidence="3">
    <location>
        <begin position="254"/>
        <end position="264"/>
    </location>
</feature>
<feature type="non-terminal residue" evidence="5">
    <location>
        <position position="284"/>
    </location>
</feature>
<feature type="disulfide bond" evidence="3">
    <location>
        <begin position="176"/>
        <end position="185"/>
    </location>
</feature>
<dbReference type="PROSITE" id="PS50026">
    <property type="entry name" value="EGF_3"/>
    <property type="match status" value="2"/>
</dbReference>
<dbReference type="SMART" id="SM00181">
    <property type="entry name" value="EGF"/>
    <property type="match status" value="6"/>
</dbReference>
<feature type="disulfide bond" evidence="3">
    <location>
        <begin position="273"/>
        <end position="282"/>
    </location>
</feature>
<evidence type="ECO:0000256" key="3">
    <source>
        <dbReference type="PROSITE-ProRule" id="PRU00076"/>
    </source>
</evidence>
<proteinExistence type="predicted"/>
<dbReference type="PROSITE" id="PS01186">
    <property type="entry name" value="EGF_2"/>
    <property type="match status" value="2"/>
</dbReference>
<dbReference type="SUPFAM" id="SSF57196">
    <property type="entry name" value="EGF/Laminin"/>
    <property type="match status" value="1"/>
</dbReference>
<dbReference type="Pfam" id="PF25024">
    <property type="entry name" value="EGF_TEN"/>
    <property type="match status" value="1"/>
</dbReference>
<feature type="domain" description="EGF-like" evidence="4">
    <location>
        <begin position="250"/>
        <end position="283"/>
    </location>
</feature>
<keyword evidence="1" id="KW-0732">Signal</keyword>
<protein>
    <recommendedName>
        <fullName evidence="4">EGF-like domain-containing protein</fullName>
    </recommendedName>
</protein>
<evidence type="ECO:0000313" key="5">
    <source>
        <dbReference type="EMBL" id="KAK2713220.1"/>
    </source>
</evidence>
<evidence type="ECO:0000256" key="1">
    <source>
        <dbReference type="ARBA" id="ARBA00022729"/>
    </source>
</evidence>
<feature type="disulfide bond" evidence="3">
    <location>
        <begin position="158"/>
        <end position="168"/>
    </location>
</feature>
<dbReference type="InterPro" id="IPR001881">
    <property type="entry name" value="EGF-like_Ca-bd_dom"/>
</dbReference>
<dbReference type="InterPro" id="IPR000742">
    <property type="entry name" value="EGF"/>
</dbReference>
<comment type="caution">
    <text evidence="3">Lacks conserved residue(s) required for the propagation of feature annotation.</text>
</comment>
<dbReference type="Proteomes" id="UP001187531">
    <property type="component" value="Unassembled WGS sequence"/>
</dbReference>
<keyword evidence="3" id="KW-0245">EGF-like domain</keyword>
<reference evidence="5" key="1">
    <citation type="submission" date="2023-07" db="EMBL/GenBank/DDBJ databases">
        <title>Chromosome-level genome assembly of Artemia franciscana.</title>
        <authorList>
            <person name="Jo E."/>
        </authorList>
    </citation>
    <scope>NUCLEOTIDE SEQUENCE</scope>
    <source>
        <tissue evidence="5">Whole body</tissue>
    </source>
</reference>
<sequence>MTSCLQCNASGNVQLWKNICKDPCNPNPCFDDVECTISGQGETMVAKCGMCPPGMDGDGFECDDTNDCASNPCFPGVECFDRAAPMVGFSCGSCPDGYKGDGVACLEAKKLKKNNTHKDIKEENEIEGVKEDFRLWNKKCLDLNKCPNKKMTTAMPICSKECQNGGKCVGQNLCACAPGYKGKYCEKSICKLSCLNRGQCVAPNVCRCRNGWTGLTCGVPICRTACSNGGICISPGTCACPTGTTGRHCETIICEPACQNGGICNQKKNKCDCPPGFSGNDCSS</sequence>
<dbReference type="AlphaFoldDB" id="A0AA88L9J7"/>
<dbReference type="GO" id="GO:0005102">
    <property type="term" value="F:signaling receptor binding"/>
    <property type="evidence" value="ECO:0007669"/>
    <property type="project" value="TreeGrafter"/>
</dbReference>
<accession>A0AA88L9J7</accession>
<feature type="domain" description="EGF-like" evidence="4">
    <location>
        <begin position="154"/>
        <end position="186"/>
    </location>
</feature>